<evidence type="ECO:0000256" key="1">
    <source>
        <dbReference type="SAM" id="Phobius"/>
    </source>
</evidence>
<feature type="transmembrane region" description="Helical" evidence="1">
    <location>
        <begin position="66"/>
        <end position="93"/>
    </location>
</feature>
<dbReference type="HOGENOM" id="CLU_1434541_0_0_1"/>
<keyword evidence="3" id="KW-1185">Reference proteome</keyword>
<keyword evidence="1" id="KW-0472">Membrane</keyword>
<organism evidence="2 3">
    <name type="scientific">Galerina marginata (strain CBS 339.88)</name>
    <dbReference type="NCBI Taxonomy" id="685588"/>
    <lineage>
        <taxon>Eukaryota</taxon>
        <taxon>Fungi</taxon>
        <taxon>Dikarya</taxon>
        <taxon>Basidiomycota</taxon>
        <taxon>Agaricomycotina</taxon>
        <taxon>Agaricomycetes</taxon>
        <taxon>Agaricomycetidae</taxon>
        <taxon>Agaricales</taxon>
        <taxon>Agaricineae</taxon>
        <taxon>Strophariaceae</taxon>
        <taxon>Galerina</taxon>
    </lineage>
</organism>
<accession>A0A067SG65</accession>
<evidence type="ECO:0000313" key="3">
    <source>
        <dbReference type="Proteomes" id="UP000027222"/>
    </source>
</evidence>
<reference evidence="3" key="1">
    <citation type="journal article" date="2014" name="Proc. Natl. Acad. Sci. U.S.A.">
        <title>Extensive sampling of basidiomycete genomes demonstrates inadequacy of the white-rot/brown-rot paradigm for wood decay fungi.</title>
        <authorList>
            <person name="Riley R."/>
            <person name="Salamov A.A."/>
            <person name="Brown D.W."/>
            <person name="Nagy L.G."/>
            <person name="Floudas D."/>
            <person name="Held B.W."/>
            <person name="Levasseur A."/>
            <person name="Lombard V."/>
            <person name="Morin E."/>
            <person name="Otillar R."/>
            <person name="Lindquist E.A."/>
            <person name="Sun H."/>
            <person name="LaButti K.M."/>
            <person name="Schmutz J."/>
            <person name="Jabbour D."/>
            <person name="Luo H."/>
            <person name="Baker S.E."/>
            <person name="Pisabarro A.G."/>
            <person name="Walton J.D."/>
            <person name="Blanchette R.A."/>
            <person name="Henrissat B."/>
            <person name="Martin F."/>
            <person name="Cullen D."/>
            <person name="Hibbett D.S."/>
            <person name="Grigoriev I.V."/>
        </authorList>
    </citation>
    <scope>NUCLEOTIDE SEQUENCE [LARGE SCALE GENOMIC DNA]</scope>
    <source>
        <strain evidence="3">CBS 339.88</strain>
    </source>
</reference>
<proteinExistence type="predicted"/>
<gene>
    <name evidence="2" type="ORF">GALMADRAFT_1139405</name>
</gene>
<dbReference type="Proteomes" id="UP000027222">
    <property type="component" value="Unassembled WGS sequence"/>
</dbReference>
<dbReference type="EMBL" id="KL142420">
    <property type="protein sequence ID" value="KDR66744.1"/>
    <property type="molecule type" value="Genomic_DNA"/>
</dbReference>
<keyword evidence="1" id="KW-0812">Transmembrane</keyword>
<evidence type="ECO:0000313" key="2">
    <source>
        <dbReference type="EMBL" id="KDR66744.1"/>
    </source>
</evidence>
<feature type="transmembrane region" description="Helical" evidence="1">
    <location>
        <begin position="6"/>
        <end position="27"/>
    </location>
</feature>
<feature type="transmembrane region" description="Helical" evidence="1">
    <location>
        <begin position="34"/>
        <end position="54"/>
    </location>
</feature>
<keyword evidence="1" id="KW-1133">Transmembrane helix</keyword>
<feature type="transmembrane region" description="Helical" evidence="1">
    <location>
        <begin position="105"/>
        <end position="131"/>
    </location>
</feature>
<name>A0A067SG65_GALM3</name>
<sequence>MSKWFVFLFCRFFSLIFFFFSSTILSFRPLNPFFLPSFVVLYSLLTFLSLPHLLLPPPLIFSYRILLSFVFRILSLPSSSYIPFLAYFSLLLIPLSRTSSPSLVICVYLAVISSHFFFGLSFLSPLFLLLFPHVQFPLCCPFFFPLDSWFNFGPFISSANQRTTLHAALVFVANQYLCQVTCSICSGIY</sequence>
<dbReference type="AlphaFoldDB" id="A0A067SG65"/>
<protein>
    <submittedName>
        <fullName evidence="2">Uncharacterized protein</fullName>
    </submittedName>
</protein>